<proteinExistence type="predicted"/>
<reference evidence="1 2" key="1">
    <citation type="submission" date="2023-10" db="EMBL/GenBank/DDBJ databases">
        <title>Hymenobacter endophyticus sp. nov., an isolate from the leaf tissues of wheat.</title>
        <authorList>
            <person name="Dai Y."/>
        </authorList>
    </citation>
    <scope>NUCLEOTIDE SEQUENCE [LARGE SCALE GENOMIC DNA]</scope>
    <source>
        <strain evidence="1 2">ZK17L-C2</strain>
    </source>
</reference>
<dbReference type="EMBL" id="JAWDJT010000010">
    <property type="protein sequence ID" value="MDU0371780.1"/>
    <property type="molecule type" value="Genomic_DNA"/>
</dbReference>
<dbReference type="Proteomes" id="UP001250698">
    <property type="component" value="Unassembled WGS sequence"/>
</dbReference>
<sequence>MPALAYPRRLSLQPLYGMPALASVALLLTALLLMVAPPRFSNQPRIQLPVMKYTPFTCQLMESPITTIYLTEQGRFYMEEGDSLTHIQLMRHLTAGYALPTVLGQNTINLNHFRQPGLDLKFLPRWLQAHKQVIMRNPYYYPEYNPVYHTNFILEADQCTPAFRIRELMNQLQEHGIRHVSLAYSYPR</sequence>
<keyword evidence="2" id="KW-1185">Reference proteome</keyword>
<gene>
    <name evidence="1" type="ORF">ROI90_15350</name>
</gene>
<protein>
    <submittedName>
        <fullName evidence="1">Uncharacterized protein</fullName>
    </submittedName>
</protein>
<dbReference type="RefSeq" id="WP_315999239.1">
    <property type="nucleotide sequence ID" value="NZ_JAWDJT010000010.1"/>
</dbReference>
<evidence type="ECO:0000313" key="1">
    <source>
        <dbReference type="EMBL" id="MDU0371780.1"/>
    </source>
</evidence>
<comment type="caution">
    <text evidence="1">The sequence shown here is derived from an EMBL/GenBank/DDBJ whole genome shotgun (WGS) entry which is preliminary data.</text>
</comment>
<name>A0ABU3TK81_9BACT</name>
<organism evidence="1 2">
    <name type="scientific">Hymenobacter endophyticus</name>
    <dbReference type="NCBI Taxonomy" id="3076335"/>
    <lineage>
        <taxon>Bacteria</taxon>
        <taxon>Pseudomonadati</taxon>
        <taxon>Bacteroidota</taxon>
        <taxon>Cytophagia</taxon>
        <taxon>Cytophagales</taxon>
        <taxon>Hymenobacteraceae</taxon>
        <taxon>Hymenobacter</taxon>
    </lineage>
</organism>
<evidence type="ECO:0000313" key="2">
    <source>
        <dbReference type="Proteomes" id="UP001250698"/>
    </source>
</evidence>
<accession>A0ABU3TK81</accession>